<dbReference type="EMBL" id="JAYMYQ010000003">
    <property type="protein sequence ID" value="KAK7344771.1"/>
    <property type="molecule type" value="Genomic_DNA"/>
</dbReference>
<evidence type="ECO:0000256" key="1">
    <source>
        <dbReference type="SAM" id="MobiDB-lite"/>
    </source>
</evidence>
<dbReference type="Proteomes" id="UP001367508">
    <property type="component" value="Unassembled WGS sequence"/>
</dbReference>
<evidence type="ECO:0000313" key="2">
    <source>
        <dbReference type="EMBL" id="KAK7344771.1"/>
    </source>
</evidence>
<dbReference type="AlphaFoldDB" id="A0AAN9LZP8"/>
<organism evidence="2 3">
    <name type="scientific">Canavalia gladiata</name>
    <name type="common">Sword bean</name>
    <name type="synonym">Dolichos gladiatus</name>
    <dbReference type="NCBI Taxonomy" id="3824"/>
    <lineage>
        <taxon>Eukaryota</taxon>
        <taxon>Viridiplantae</taxon>
        <taxon>Streptophyta</taxon>
        <taxon>Embryophyta</taxon>
        <taxon>Tracheophyta</taxon>
        <taxon>Spermatophyta</taxon>
        <taxon>Magnoliopsida</taxon>
        <taxon>eudicotyledons</taxon>
        <taxon>Gunneridae</taxon>
        <taxon>Pentapetalae</taxon>
        <taxon>rosids</taxon>
        <taxon>fabids</taxon>
        <taxon>Fabales</taxon>
        <taxon>Fabaceae</taxon>
        <taxon>Papilionoideae</taxon>
        <taxon>50 kb inversion clade</taxon>
        <taxon>NPAAA clade</taxon>
        <taxon>indigoferoid/millettioid clade</taxon>
        <taxon>Phaseoleae</taxon>
        <taxon>Canavalia</taxon>
    </lineage>
</organism>
<name>A0AAN9LZP8_CANGL</name>
<keyword evidence="3" id="KW-1185">Reference proteome</keyword>
<accession>A0AAN9LZP8</accession>
<gene>
    <name evidence="2" type="ORF">VNO77_14806</name>
</gene>
<protein>
    <submittedName>
        <fullName evidence="2">Uncharacterized protein</fullName>
    </submittedName>
</protein>
<sequence length="234" mass="25948">MSCFAVNMGQTTHGTDLASNFGKNQNSFFVFGYLPTPADDVHESRLFVQLIPDLRPDLTVGGYGTQFINSESGPKLEVPNYSYQCLTFYGITPWASTRSTNQMTQRGLPLVVASITILELALYSNEISVRFLDGREARDHRLCCNMSSSVLVQHELLSVRDRVQSPAAESFSPPESTSNLVDHKESGQHEFQGRVWDFNVQGIIIDHLLVIHANDSQSYDTGLATCLAILRANS</sequence>
<comment type="caution">
    <text evidence="2">The sequence shown here is derived from an EMBL/GenBank/DDBJ whole genome shotgun (WGS) entry which is preliminary data.</text>
</comment>
<proteinExistence type="predicted"/>
<feature type="region of interest" description="Disordered" evidence="1">
    <location>
        <begin position="165"/>
        <end position="184"/>
    </location>
</feature>
<feature type="compositionally biased region" description="Low complexity" evidence="1">
    <location>
        <begin position="165"/>
        <end position="178"/>
    </location>
</feature>
<reference evidence="2 3" key="1">
    <citation type="submission" date="2024-01" db="EMBL/GenBank/DDBJ databases">
        <title>The genomes of 5 underutilized Papilionoideae crops provide insights into root nodulation and disease resistanc.</title>
        <authorList>
            <person name="Jiang F."/>
        </authorList>
    </citation>
    <scope>NUCLEOTIDE SEQUENCE [LARGE SCALE GENOMIC DNA]</scope>
    <source>
        <strain evidence="2">LVBAO_FW01</strain>
        <tissue evidence="2">Leaves</tissue>
    </source>
</reference>
<evidence type="ECO:0000313" key="3">
    <source>
        <dbReference type="Proteomes" id="UP001367508"/>
    </source>
</evidence>